<protein>
    <submittedName>
        <fullName evidence="2">GNAT family N-acetyltransferase</fullName>
    </submittedName>
</protein>
<dbReference type="InterPro" id="IPR051531">
    <property type="entry name" value="N-acetyltransferase"/>
</dbReference>
<dbReference type="EMBL" id="JAHKNI010000013">
    <property type="protein sequence ID" value="MBU3066200.1"/>
    <property type="molecule type" value="Genomic_DNA"/>
</dbReference>
<dbReference type="PANTHER" id="PTHR43792:SF1">
    <property type="entry name" value="N-ACETYLTRANSFERASE DOMAIN-CONTAINING PROTEIN"/>
    <property type="match status" value="1"/>
</dbReference>
<proteinExistence type="predicted"/>
<evidence type="ECO:0000313" key="2">
    <source>
        <dbReference type="EMBL" id="MBU3066200.1"/>
    </source>
</evidence>
<dbReference type="PANTHER" id="PTHR43792">
    <property type="entry name" value="GNAT FAMILY, PUTATIVE (AFU_ORTHOLOGUE AFUA_3G00765)-RELATED-RELATED"/>
    <property type="match status" value="1"/>
</dbReference>
<dbReference type="RefSeq" id="WP_215922270.1">
    <property type="nucleotide sequence ID" value="NZ_JAHKNI010000013.1"/>
</dbReference>
<sequence>MGDVSANTALQTARLALRRPVPGDVDAILEIYGDTHPGVLTVTTRDGAQRIYDEWNEHWDRHGYGYWVIRLRGESAVAGFSGVRTMQYPAGTVLNLFYRLAPAVRGRGLATEAASAVVAWSHAHLPELPVIARIQPDNHASPGVALRAGLSPAEHLNTDSWIHYCDPADWGREG</sequence>
<dbReference type="PROSITE" id="PS51186">
    <property type="entry name" value="GNAT"/>
    <property type="match status" value="1"/>
</dbReference>
<evidence type="ECO:0000259" key="1">
    <source>
        <dbReference type="PROSITE" id="PS51186"/>
    </source>
</evidence>
<gene>
    <name evidence="2" type="ORF">KO481_32370</name>
</gene>
<dbReference type="Proteomes" id="UP000733379">
    <property type="component" value="Unassembled WGS sequence"/>
</dbReference>
<organism evidence="2 3">
    <name type="scientific">Nocardia albiluteola</name>
    <dbReference type="NCBI Taxonomy" id="2842303"/>
    <lineage>
        <taxon>Bacteria</taxon>
        <taxon>Bacillati</taxon>
        <taxon>Actinomycetota</taxon>
        <taxon>Actinomycetes</taxon>
        <taxon>Mycobacteriales</taxon>
        <taxon>Nocardiaceae</taxon>
        <taxon>Nocardia</taxon>
    </lineage>
</organism>
<dbReference type="InterPro" id="IPR016181">
    <property type="entry name" value="Acyl_CoA_acyltransferase"/>
</dbReference>
<comment type="caution">
    <text evidence="2">The sequence shown here is derived from an EMBL/GenBank/DDBJ whole genome shotgun (WGS) entry which is preliminary data.</text>
</comment>
<accession>A0ABS6B7A2</accession>
<evidence type="ECO:0000313" key="3">
    <source>
        <dbReference type="Proteomes" id="UP000733379"/>
    </source>
</evidence>
<dbReference type="SUPFAM" id="SSF55729">
    <property type="entry name" value="Acyl-CoA N-acyltransferases (Nat)"/>
    <property type="match status" value="1"/>
</dbReference>
<dbReference type="Gene3D" id="3.40.630.30">
    <property type="match status" value="1"/>
</dbReference>
<reference evidence="2 3" key="1">
    <citation type="submission" date="2021-06" db="EMBL/GenBank/DDBJ databases">
        <title>Actinomycetes sequencing.</title>
        <authorList>
            <person name="Shan Q."/>
        </authorList>
    </citation>
    <scope>NUCLEOTIDE SEQUENCE [LARGE SCALE GENOMIC DNA]</scope>
    <source>
        <strain evidence="2 3">NEAU-G5</strain>
    </source>
</reference>
<keyword evidence="3" id="KW-1185">Reference proteome</keyword>
<dbReference type="Pfam" id="PF13302">
    <property type="entry name" value="Acetyltransf_3"/>
    <property type="match status" value="1"/>
</dbReference>
<feature type="domain" description="N-acetyltransferase" evidence="1">
    <location>
        <begin position="15"/>
        <end position="171"/>
    </location>
</feature>
<name>A0ABS6B7A2_9NOCA</name>
<dbReference type="InterPro" id="IPR000182">
    <property type="entry name" value="GNAT_dom"/>
</dbReference>